<evidence type="ECO:0000313" key="2">
    <source>
        <dbReference type="EMBL" id="TPG14023.1"/>
    </source>
</evidence>
<reference evidence="2 3" key="1">
    <citation type="journal article" date="2019" name="Environ. Microbiol.">
        <title>Species interactions and distinct microbial communities in high Arctic permafrost affected cryosols are associated with the CH4 and CO2 gas fluxes.</title>
        <authorList>
            <person name="Altshuler I."/>
            <person name="Hamel J."/>
            <person name="Turney S."/>
            <person name="Magnuson E."/>
            <person name="Levesque R."/>
            <person name="Greer C."/>
            <person name="Whyte L.G."/>
        </authorList>
    </citation>
    <scope>NUCLEOTIDE SEQUENCE [LARGE SCALE GENOMIC DNA]</scope>
    <source>
        <strain evidence="2 3">S9.3A</strain>
    </source>
</reference>
<dbReference type="Gene3D" id="1.10.1240.30">
    <property type="entry name" value="KaiA/RbsU domain"/>
    <property type="match status" value="1"/>
</dbReference>
<dbReference type="OrthoDB" id="5192927at2"/>
<organism evidence="2 3">
    <name type="scientific">Pedococcus bigeumensis</name>
    <dbReference type="NCBI Taxonomy" id="433644"/>
    <lineage>
        <taxon>Bacteria</taxon>
        <taxon>Bacillati</taxon>
        <taxon>Actinomycetota</taxon>
        <taxon>Actinomycetes</taxon>
        <taxon>Micrococcales</taxon>
        <taxon>Intrasporangiaceae</taxon>
        <taxon>Pedococcus</taxon>
    </lineage>
</organism>
<dbReference type="AlphaFoldDB" id="A0A502CMG8"/>
<dbReference type="RefSeq" id="WP_140743130.1">
    <property type="nucleotide sequence ID" value="NZ_RCZM01000006.1"/>
</dbReference>
<evidence type="ECO:0000313" key="3">
    <source>
        <dbReference type="Proteomes" id="UP000317722"/>
    </source>
</evidence>
<dbReference type="SUPFAM" id="SSF101215">
    <property type="entry name" value="KaiA/RbsU domain"/>
    <property type="match status" value="1"/>
</dbReference>
<dbReference type="Proteomes" id="UP000317722">
    <property type="component" value="Unassembled WGS sequence"/>
</dbReference>
<protein>
    <recommendedName>
        <fullName evidence="1">Phosphoserine phosphatase RsbU N-terminal domain-containing protein</fullName>
    </recommendedName>
</protein>
<evidence type="ECO:0000259" key="1">
    <source>
        <dbReference type="Pfam" id="PF08673"/>
    </source>
</evidence>
<proteinExistence type="predicted"/>
<gene>
    <name evidence="2" type="ORF">EAH86_17605</name>
</gene>
<dbReference type="InterPro" id="IPR017944">
    <property type="entry name" value="KaiA/RbsU_helical_domain_sf"/>
</dbReference>
<feature type="domain" description="Phosphoserine phosphatase RsbU N-terminal" evidence="1">
    <location>
        <begin position="10"/>
        <end position="88"/>
    </location>
</feature>
<comment type="caution">
    <text evidence="2">The sequence shown here is derived from an EMBL/GenBank/DDBJ whole genome shotgun (WGS) entry which is preliminary data.</text>
</comment>
<name>A0A502CMG8_9MICO</name>
<dbReference type="Pfam" id="PF08673">
    <property type="entry name" value="RsbU_N"/>
    <property type="match status" value="1"/>
</dbReference>
<dbReference type="InterPro" id="IPR014787">
    <property type="entry name" value="PSer_Pase_RsbU_N"/>
</dbReference>
<sequence length="106" mass="11590">MAEIDDLTLDYRAAFQRYLPQRSEAALTLGYQLGRQAIAHDVSLLDLVDVHHLVLTEILEDTAEADARDVTAAAAEFLREVLSTFDMAHRSLPCAPQNAAQRPGGG</sequence>
<dbReference type="EMBL" id="RCZM01000006">
    <property type="protein sequence ID" value="TPG14023.1"/>
    <property type="molecule type" value="Genomic_DNA"/>
</dbReference>
<keyword evidence="3" id="KW-1185">Reference proteome</keyword>
<accession>A0A502CMG8</accession>